<dbReference type="SUPFAM" id="SSF160374">
    <property type="entry name" value="RplX-like"/>
    <property type="match status" value="1"/>
</dbReference>
<dbReference type="Gene3D" id="3.10.20.10">
    <property type="match status" value="2"/>
</dbReference>
<evidence type="ECO:0000256" key="1">
    <source>
        <dbReference type="ARBA" id="ARBA00009362"/>
    </source>
</evidence>
<evidence type="ECO:0000256" key="3">
    <source>
        <dbReference type="ARBA" id="ARBA00023274"/>
    </source>
</evidence>
<dbReference type="HAMAP" id="MF_00273">
    <property type="entry name" value="Ribosomal_eL20"/>
    <property type="match status" value="1"/>
</dbReference>
<dbReference type="InterPro" id="IPR023573">
    <property type="entry name" value="Ribosomal_eL20_dom"/>
</dbReference>
<evidence type="ECO:0000256" key="2">
    <source>
        <dbReference type="ARBA" id="ARBA00022980"/>
    </source>
</evidence>
<organism evidence="6 7">
    <name type="scientific">Cordylochernes scorpioides</name>
    <dbReference type="NCBI Taxonomy" id="51811"/>
    <lineage>
        <taxon>Eukaryota</taxon>
        <taxon>Metazoa</taxon>
        <taxon>Ecdysozoa</taxon>
        <taxon>Arthropoda</taxon>
        <taxon>Chelicerata</taxon>
        <taxon>Arachnida</taxon>
        <taxon>Pseudoscorpiones</taxon>
        <taxon>Cheliferoidea</taxon>
        <taxon>Chernetidae</taxon>
        <taxon>Cordylochernes</taxon>
    </lineage>
</organism>
<proteinExistence type="inferred from homology"/>
<dbReference type="InterPro" id="IPR028877">
    <property type="entry name" value="Ribosomal_eL20"/>
</dbReference>
<dbReference type="InterPro" id="IPR021138">
    <property type="entry name" value="Ribosomal_eL20_eukaryotes"/>
</dbReference>
<dbReference type="Proteomes" id="UP001235939">
    <property type="component" value="Chromosome 01"/>
</dbReference>
<feature type="domain" description="Large ribosomal subunit protein eL20" evidence="5">
    <location>
        <begin position="7"/>
        <end position="133"/>
    </location>
</feature>
<sequence length="179" mass="21437">MLLCVQLKEYKIIGRRVPKEDDPLNKNTPLYQMRIFAPDKITAKSRYWYFIRKLKKLKKTSGEIVSIQEMYEKTPTEVKNFGIWLRYNSRTGTHNQYREYRALTVAEAVTSCYRDMAARHRTRADSIQIIRVEEIEPSKCRRAQIKMFHDSKIKFPLPSRITRKFHKPRFTTVRPSCQF</sequence>
<dbReference type="PANTHER" id="PTHR10052">
    <property type="entry name" value="60S RIBOSOMAL PROTEIN L18A"/>
    <property type="match status" value="1"/>
</dbReference>
<evidence type="ECO:0000313" key="6">
    <source>
        <dbReference type="EMBL" id="UYV61269.1"/>
    </source>
</evidence>
<accession>A0ABY6JZ13</accession>
<dbReference type="Pfam" id="PF01775">
    <property type="entry name" value="Ribosomal_L18A"/>
    <property type="match status" value="1"/>
</dbReference>
<dbReference type="EMBL" id="CP092863">
    <property type="protein sequence ID" value="UYV61269.1"/>
    <property type="molecule type" value="Genomic_DNA"/>
</dbReference>
<dbReference type="PIRSF" id="PIRSF002190">
    <property type="entry name" value="Ribosomal_L18a"/>
    <property type="match status" value="1"/>
</dbReference>
<evidence type="ECO:0000256" key="4">
    <source>
        <dbReference type="PIRNR" id="PIRNR002190"/>
    </source>
</evidence>
<evidence type="ECO:0000313" key="7">
    <source>
        <dbReference type="Proteomes" id="UP001235939"/>
    </source>
</evidence>
<gene>
    <name evidence="6" type="ORF">LAZ67_1004170</name>
</gene>
<evidence type="ECO:0000259" key="5">
    <source>
        <dbReference type="Pfam" id="PF01775"/>
    </source>
</evidence>
<protein>
    <recommendedName>
        <fullName evidence="4">60S ribosomal protein L18a</fullName>
    </recommendedName>
</protein>
<name>A0ABY6JZ13_9ARAC</name>
<keyword evidence="3 4" id="KW-0687">Ribonucleoprotein</keyword>
<comment type="similarity">
    <text evidence="1 4">Belongs to the eukaryotic ribosomal protein eL20 family.</text>
</comment>
<reference evidence="6 7" key="1">
    <citation type="submission" date="2022-01" db="EMBL/GenBank/DDBJ databases">
        <title>A chromosomal length assembly of Cordylochernes scorpioides.</title>
        <authorList>
            <person name="Zeh D."/>
            <person name="Zeh J."/>
        </authorList>
    </citation>
    <scope>NUCLEOTIDE SEQUENCE [LARGE SCALE GENOMIC DNA]</scope>
    <source>
        <strain evidence="6">IN4F17</strain>
        <tissue evidence="6">Whole Body</tissue>
    </source>
</reference>
<keyword evidence="7" id="KW-1185">Reference proteome</keyword>
<keyword evidence="2 4" id="KW-0689">Ribosomal protein</keyword>